<sequence>MSGPSLEKMDMEALVMVEISTQCKFTIAW</sequence>
<name>A0A2P2MY61_RHIMU</name>
<dbReference type="EMBL" id="GGEC01054673">
    <property type="protein sequence ID" value="MBX35157.1"/>
    <property type="molecule type" value="Transcribed_RNA"/>
</dbReference>
<dbReference type="AlphaFoldDB" id="A0A2P2MY61"/>
<accession>A0A2P2MY61</accession>
<reference evidence="1" key="1">
    <citation type="submission" date="2018-02" db="EMBL/GenBank/DDBJ databases">
        <title>Rhizophora mucronata_Transcriptome.</title>
        <authorList>
            <person name="Meera S.P."/>
            <person name="Sreeshan A."/>
            <person name="Augustine A."/>
        </authorList>
    </citation>
    <scope>NUCLEOTIDE SEQUENCE</scope>
    <source>
        <tissue evidence="1">Leaf</tissue>
    </source>
</reference>
<protein>
    <submittedName>
        <fullName evidence="1">Uncharacterized protein</fullName>
    </submittedName>
</protein>
<proteinExistence type="predicted"/>
<organism evidence="1">
    <name type="scientific">Rhizophora mucronata</name>
    <name type="common">Asiatic mangrove</name>
    <dbReference type="NCBI Taxonomy" id="61149"/>
    <lineage>
        <taxon>Eukaryota</taxon>
        <taxon>Viridiplantae</taxon>
        <taxon>Streptophyta</taxon>
        <taxon>Embryophyta</taxon>
        <taxon>Tracheophyta</taxon>
        <taxon>Spermatophyta</taxon>
        <taxon>Magnoliopsida</taxon>
        <taxon>eudicotyledons</taxon>
        <taxon>Gunneridae</taxon>
        <taxon>Pentapetalae</taxon>
        <taxon>rosids</taxon>
        <taxon>fabids</taxon>
        <taxon>Malpighiales</taxon>
        <taxon>Rhizophoraceae</taxon>
        <taxon>Rhizophora</taxon>
    </lineage>
</organism>
<evidence type="ECO:0000313" key="1">
    <source>
        <dbReference type="EMBL" id="MBX35157.1"/>
    </source>
</evidence>